<organism evidence="2">
    <name type="scientific">Melampsora larici-populina (strain 98AG31 / pathotype 3-4-7)</name>
    <name type="common">Poplar leaf rust fungus</name>
    <dbReference type="NCBI Taxonomy" id="747676"/>
    <lineage>
        <taxon>Eukaryota</taxon>
        <taxon>Fungi</taxon>
        <taxon>Dikarya</taxon>
        <taxon>Basidiomycota</taxon>
        <taxon>Pucciniomycotina</taxon>
        <taxon>Pucciniomycetes</taxon>
        <taxon>Pucciniales</taxon>
        <taxon>Melampsoraceae</taxon>
        <taxon>Melampsora</taxon>
    </lineage>
</organism>
<dbReference type="KEGG" id="mlr:MELLADRAFT_93198"/>
<dbReference type="Proteomes" id="UP000001072">
    <property type="component" value="Unassembled WGS sequence"/>
</dbReference>
<name>F4S461_MELLP</name>
<reference evidence="2" key="1">
    <citation type="journal article" date="2011" name="Proc. Natl. Acad. Sci. U.S.A.">
        <title>Obligate biotrophy features unraveled by the genomic analysis of rust fungi.</title>
        <authorList>
            <person name="Duplessis S."/>
            <person name="Cuomo C.A."/>
            <person name="Lin Y.-C."/>
            <person name="Aerts A."/>
            <person name="Tisserant E."/>
            <person name="Veneault-Fourrey C."/>
            <person name="Joly D.L."/>
            <person name="Hacquard S."/>
            <person name="Amselem J."/>
            <person name="Cantarel B.L."/>
            <person name="Chiu R."/>
            <person name="Coutinho P.M."/>
            <person name="Feau N."/>
            <person name="Field M."/>
            <person name="Frey P."/>
            <person name="Gelhaye E."/>
            <person name="Goldberg J."/>
            <person name="Grabherr M.G."/>
            <person name="Kodira C.D."/>
            <person name="Kohler A."/>
            <person name="Kuees U."/>
            <person name="Lindquist E.A."/>
            <person name="Lucas S.M."/>
            <person name="Mago R."/>
            <person name="Mauceli E."/>
            <person name="Morin E."/>
            <person name="Murat C."/>
            <person name="Pangilinan J.L."/>
            <person name="Park R."/>
            <person name="Pearson M."/>
            <person name="Quesneville H."/>
            <person name="Rouhier N."/>
            <person name="Sakthikumar S."/>
            <person name="Salamov A.A."/>
            <person name="Schmutz J."/>
            <person name="Selles B."/>
            <person name="Shapiro H."/>
            <person name="Tanguay P."/>
            <person name="Tuskan G.A."/>
            <person name="Henrissat B."/>
            <person name="Van de Peer Y."/>
            <person name="Rouze P."/>
            <person name="Ellis J.G."/>
            <person name="Dodds P.N."/>
            <person name="Schein J.E."/>
            <person name="Zhong S."/>
            <person name="Hamelin R.C."/>
            <person name="Grigoriev I.V."/>
            <person name="Szabo L.J."/>
            <person name="Martin F."/>
        </authorList>
    </citation>
    <scope>NUCLEOTIDE SEQUENCE [LARGE SCALE GENOMIC DNA]</scope>
    <source>
        <strain evidence="2">98AG31 / pathotype 3-4-7</strain>
    </source>
</reference>
<dbReference type="GeneID" id="18936498"/>
<dbReference type="PANTHER" id="PTHR35871:SF1">
    <property type="entry name" value="CXC1-LIKE CYSTEINE CLUSTER ASSOCIATED WITH KDZ TRANSPOSASES DOMAIN-CONTAINING PROTEIN"/>
    <property type="match status" value="1"/>
</dbReference>
<gene>
    <name evidence="1" type="ORF">MELLADRAFT_93198</name>
</gene>
<dbReference type="VEuPathDB" id="FungiDB:MELLADRAFT_93198"/>
<dbReference type="OrthoDB" id="10455565at2759"/>
<dbReference type="EMBL" id="GL883146">
    <property type="protein sequence ID" value="EGG00562.1"/>
    <property type="molecule type" value="Genomic_DNA"/>
</dbReference>
<dbReference type="RefSeq" id="XP_007416209.1">
    <property type="nucleotide sequence ID" value="XM_007416147.1"/>
</dbReference>
<dbReference type="AlphaFoldDB" id="F4S461"/>
<evidence type="ECO:0000313" key="1">
    <source>
        <dbReference type="EMBL" id="EGG00562.1"/>
    </source>
</evidence>
<proteinExistence type="predicted"/>
<dbReference type="PANTHER" id="PTHR35871">
    <property type="entry name" value="EXPRESSED PROTEIN"/>
    <property type="match status" value="1"/>
</dbReference>
<keyword evidence="2" id="KW-1185">Reference proteome</keyword>
<evidence type="ECO:0000313" key="2">
    <source>
        <dbReference type="Proteomes" id="UP000001072"/>
    </source>
</evidence>
<dbReference type="InParanoid" id="F4S461"/>
<accession>F4S461</accession>
<dbReference type="HOGENOM" id="CLU_760926_0_0_1"/>
<protein>
    <submittedName>
        <fullName evidence="1">Uncharacterized protein</fullName>
    </submittedName>
</protein>
<sequence length="364" mass="41401">MAISRRKKAQQSRRANEAERLRIDNEIVLFIENQIADSEDENECGDELNQELFPVFLTRDTSRTAIGKRKNKFGNVKNYKKPIPHPNPTIKRLISKPVPKQTEHNRRRKAHEAVGKNIGFMDNWVVKESHTITSEESVATPDANPGSNSLIELQLESDDCSDVTDHASDHTEDFPDKLETTDTIHEVDSEYNEWIASSVQQVQVNREVKQASKKVSVDQHLKSIEDEWTTLDLKIQRAKIKYKAEHSKDPKRDIPHLVLDELREFNYRRRELSLANSKSPTIQASVLAAQASLRQLPSNHMNFSSGVGRARKIRAQAKHLLDFGLVIFSQSGFGNLARSLHVGSGTTSIAQLYQSLIQVDRSHW</sequence>